<keyword evidence="4 8" id="KW-1003">Cell membrane</keyword>
<dbReference type="EMBL" id="VBSP01000018">
    <property type="protein sequence ID" value="TLQ41236.1"/>
    <property type="molecule type" value="Genomic_DNA"/>
</dbReference>
<dbReference type="GO" id="GO:0005345">
    <property type="term" value="F:purine nucleobase transmembrane transporter activity"/>
    <property type="evidence" value="ECO:0007669"/>
    <property type="project" value="TreeGrafter"/>
</dbReference>
<dbReference type="PIRSF" id="PIRSF005353">
    <property type="entry name" value="PbuG"/>
    <property type="match status" value="1"/>
</dbReference>
<dbReference type="OrthoDB" id="9808458at2"/>
<evidence type="ECO:0000256" key="9">
    <source>
        <dbReference type="SAM" id="Phobius"/>
    </source>
</evidence>
<evidence type="ECO:0000256" key="1">
    <source>
        <dbReference type="ARBA" id="ARBA00004651"/>
    </source>
</evidence>
<proteinExistence type="inferred from homology"/>
<feature type="transmembrane region" description="Helical" evidence="9">
    <location>
        <begin position="132"/>
        <end position="150"/>
    </location>
</feature>
<dbReference type="GO" id="GO:0005886">
    <property type="term" value="C:plasma membrane"/>
    <property type="evidence" value="ECO:0007669"/>
    <property type="project" value="UniProtKB-SubCell"/>
</dbReference>
<evidence type="ECO:0000313" key="10">
    <source>
        <dbReference type="EMBL" id="TLQ41236.1"/>
    </source>
</evidence>
<gene>
    <name evidence="10" type="ORF">FEZ33_06345</name>
</gene>
<keyword evidence="5 8" id="KW-0812">Transmembrane</keyword>
<feature type="transmembrane region" description="Helical" evidence="9">
    <location>
        <begin position="21"/>
        <end position="45"/>
    </location>
</feature>
<evidence type="ECO:0000256" key="4">
    <source>
        <dbReference type="ARBA" id="ARBA00022475"/>
    </source>
</evidence>
<reference evidence="10 11" key="1">
    <citation type="submission" date="2019-05" db="EMBL/GenBank/DDBJ databases">
        <title>The metagenome of a microbial culture collection derived from dairy environment covers the genomic content of the human microbiome.</title>
        <authorList>
            <person name="Roder T."/>
            <person name="Wuthrich D."/>
            <person name="Sattari Z."/>
            <person name="Von Ah U."/>
            <person name="Bar C."/>
            <person name="Ronchi F."/>
            <person name="Macpherson A.J."/>
            <person name="Ganal-Vonarburg S.C."/>
            <person name="Bruggmann R."/>
            <person name="Vergeres G."/>
        </authorList>
    </citation>
    <scope>NUCLEOTIDE SEQUENCE [LARGE SCALE GENOMIC DNA]</scope>
    <source>
        <strain evidence="10 11">FAM 24227</strain>
    </source>
</reference>
<comment type="caution">
    <text evidence="10">The sequence shown here is derived from an EMBL/GenBank/DDBJ whole genome shotgun (WGS) entry which is preliminary data.</text>
</comment>
<evidence type="ECO:0000256" key="3">
    <source>
        <dbReference type="ARBA" id="ARBA00022448"/>
    </source>
</evidence>
<dbReference type="AlphaFoldDB" id="A0A5R9DVY8"/>
<feature type="transmembrane region" description="Helical" evidence="9">
    <location>
        <begin position="380"/>
        <end position="410"/>
    </location>
</feature>
<protein>
    <submittedName>
        <fullName evidence="10">NCS2 family permease</fullName>
    </submittedName>
</protein>
<organism evidence="10 11">
    <name type="scientific">Ruoffia tabacinasalis</name>
    <dbReference type="NCBI Taxonomy" id="87458"/>
    <lineage>
        <taxon>Bacteria</taxon>
        <taxon>Bacillati</taxon>
        <taxon>Bacillota</taxon>
        <taxon>Bacilli</taxon>
        <taxon>Lactobacillales</taxon>
        <taxon>Aerococcaceae</taxon>
        <taxon>Ruoffia</taxon>
    </lineage>
</organism>
<feature type="transmembrane region" description="Helical" evidence="9">
    <location>
        <begin position="51"/>
        <end position="70"/>
    </location>
</feature>
<evidence type="ECO:0000256" key="5">
    <source>
        <dbReference type="ARBA" id="ARBA00022692"/>
    </source>
</evidence>
<feature type="transmembrane region" description="Helical" evidence="9">
    <location>
        <begin position="468"/>
        <end position="486"/>
    </location>
</feature>
<dbReference type="Proteomes" id="UP000306420">
    <property type="component" value="Unassembled WGS sequence"/>
</dbReference>
<feature type="transmembrane region" description="Helical" evidence="9">
    <location>
        <begin position="223"/>
        <end position="241"/>
    </location>
</feature>
<evidence type="ECO:0000256" key="7">
    <source>
        <dbReference type="ARBA" id="ARBA00023136"/>
    </source>
</evidence>
<dbReference type="InterPro" id="IPR006043">
    <property type="entry name" value="NCS2"/>
</dbReference>
<evidence type="ECO:0000313" key="11">
    <source>
        <dbReference type="Proteomes" id="UP000306420"/>
    </source>
</evidence>
<keyword evidence="6 8" id="KW-1133">Transmembrane helix</keyword>
<feature type="transmembrane region" description="Helical" evidence="9">
    <location>
        <begin position="201"/>
        <end position="218"/>
    </location>
</feature>
<feature type="transmembrane region" description="Helical" evidence="9">
    <location>
        <begin position="77"/>
        <end position="96"/>
    </location>
</feature>
<dbReference type="PANTHER" id="PTHR43337">
    <property type="entry name" value="XANTHINE/URACIL PERMEASE C887.17-RELATED"/>
    <property type="match status" value="1"/>
</dbReference>
<feature type="transmembrane region" description="Helical" evidence="9">
    <location>
        <begin position="102"/>
        <end position="120"/>
    </location>
</feature>
<feature type="transmembrane region" description="Helical" evidence="9">
    <location>
        <begin position="283"/>
        <end position="306"/>
    </location>
</feature>
<dbReference type="InterPro" id="IPR045018">
    <property type="entry name" value="Azg-like"/>
</dbReference>
<feature type="transmembrane region" description="Helical" evidence="9">
    <location>
        <begin position="430"/>
        <end position="456"/>
    </location>
</feature>
<dbReference type="Pfam" id="PF00860">
    <property type="entry name" value="Xan_ur_permease"/>
    <property type="match status" value="2"/>
</dbReference>
<dbReference type="PANTHER" id="PTHR43337:SF1">
    <property type="entry name" value="XANTHINE_URACIL PERMEASE C887.17-RELATED"/>
    <property type="match status" value="1"/>
</dbReference>
<accession>A0A5R9DVY8</accession>
<keyword evidence="7 8" id="KW-0472">Membrane</keyword>
<evidence type="ECO:0000256" key="2">
    <source>
        <dbReference type="ARBA" id="ARBA00005697"/>
    </source>
</evidence>
<name>A0A5R9DVY8_9LACT</name>
<keyword evidence="3 8" id="KW-0813">Transport</keyword>
<comment type="subcellular location">
    <subcellularLocation>
        <location evidence="1 8">Cell membrane</location>
        <topology evidence="1 8">Multi-pass membrane protein</topology>
    </subcellularLocation>
</comment>
<dbReference type="InterPro" id="IPR026033">
    <property type="entry name" value="Azg-like_bact_archaea"/>
</dbReference>
<evidence type="ECO:0000256" key="8">
    <source>
        <dbReference type="PIRNR" id="PIRNR005353"/>
    </source>
</evidence>
<evidence type="ECO:0000256" key="6">
    <source>
        <dbReference type="ARBA" id="ARBA00022989"/>
    </source>
</evidence>
<comment type="similarity">
    <text evidence="2 8">Belongs to the nucleobase:cation symporter-2 (NCS2) (TC 2.A.40) family. Azg-like subfamily.</text>
</comment>
<sequence length="487" mass="51339">MNALNRFFKLEEHNTTVSTEIVAGITTFLAMSYIIFVNPSILALSGMPSQAVFLATLFASAISTLFIGLFANVPYALAPGMGLNAFFTYTVVFALGFTWQEALSMVFICGIINVLITVTKVRKMLILAIPEFLQHAISAGIGVFIGYLGIKNAGLLQFTSDASNIVSVNGQAGGTEINGVVESVVTSGGILPELVDLTQPTVLVVIIGLFITIALMILNVQGAILIGIIATTLLAMVFGLVDLSTIDFSENTLADAFVELKDTFLVIFSSAGLPSLFSDLSKLPVVIMTIFAFSLADVFDTIGTFIGTGRRTGIFTDKDIQELEDSTGITSKMDRALFADSIGTVFGAMFGTSNTTTFVESAAGIGAGGRTGLTSVSTAICFILAAFLAPVISIVPTAATAPALIIVGILMVSSFADIEWSDFSVAVPAFFTSVFMGLAYSISNGIAAGFITYGLVKIVKGEAKEVHPILWISMGLFILNFIVMASF</sequence>
<dbReference type="RefSeq" id="WP_138404564.1">
    <property type="nucleotide sequence ID" value="NZ_CP144682.1"/>
</dbReference>